<evidence type="ECO:0000256" key="1">
    <source>
        <dbReference type="SAM" id="MobiDB-lite"/>
    </source>
</evidence>
<accession>A0ABR4CDC1</accession>
<feature type="region of interest" description="Disordered" evidence="1">
    <location>
        <begin position="386"/>
        <end position="405"/>
    </location>
</feature>
<dbReference type="Pfam" id="PF20150">
    <property type="entry name" value="2EXR"/>
    <property type="match status" value="1"/>
</dbReference>
<feature type="compositionally biased region" description="Basic and acidic residues" evidence="1">
    <location>
        <begin position="222"/>
        <end position="234"/>
    </location>
</feature>
<evidence type="ECO:0000313" key="3">
    <source>
        <dbReference type="EMBL" id="KAL2067461.1"/>
    </source>
</evidence>
<name>A0ABR4CDC1_9HELO</name>
<feature type="compositionally biased region" description="Polar residues" evidence="1">
    <location>
        <begin position="1"/>
        <end position="10"/>
    </location>
</feature>
<dbReference type="Proteomes" id="UP001595075">
    <property type="component" value="Unassembled WGS sequence"/>
</dbReference>
<dbReference type="PANTHER" id="PTHR35910">
    <property type="entry name" value="2EXR DOMAIN-CONTAINING PROTEIN"/>
    <property type="match status" value="1"/>
</dbReference>
<reference evidence="3 4" key="1">
    <citation type="journal article" date="2024" name="Commun. Biol.">
        <title>Comparative genomic analysis of thermophilic fungi reveals convergent evolutionary adaptations and gene losses.</title>
        <authorList>
            <person name="Steindorff A.S."/>
            <person name="Aguilar-Pontes M.V."/>
            <person name="Robinson A.J."/>
            <person name="Andreopoulos B."/>
            <person name="LaButti K."/>
            <person name="Kuo A."/>
            <person name="Mondo S."/>
            <person name="Riley R."/>
            <person name="Otillar R."/>
            <person name="Haridas S."/>
            <person name="Lipzen A."/>
            <person name="Grimwood J."/>
            <person name="Schmutz J."/>
            <person name="Clum A."/>
            <person name="Reid I.D."/>
            <person name="Moisan M.C."/>
            <person name="Butler G."/>
            <person name="Nguyen T.T.M."/>
            <person name="Dewar K."/>
            <person name="Conant G."/>
            <person name="Drula E."/>
            <person name="Henrissat B."/>
            <person name="Hansel C."/>
            <person name="Singer S."/>
            <person name="Hutchinson M.I."/>
            <person name="de Vries R.P."/>
            <person name="Natvig D.O."/>
            <person name="Powell A.J."/>
            <person name="Tsang A."/>
            <person name="Grigoriev I.V."/>
        </authorList>
    </citation>
    <scope>NUCLEOTIDE SEQUENCE [LARGE SCALE GENOMIC DNA]</scope>
    <source>
        <strain evidence="3 4">CBS 494.80</strain>
    </source>
</reference>
<feature type="compositionally biased region" description="Low complexity" evidence="1">
    <location>
        <begin position="393"/>
        <end position="404"/>
    </location>
</feature>
<sequence>MSTKNRSNKSSPKHRDAREIKRKINKTANAKIVVEDDKKPESLAEVVNSPNPASVEKQIDEPTKKPVVQEVPWSDWMWDEGPGRWYKARMTADKTWEYQCTEPSMLILSPDPIPHFAAATTFEYPEKESKVLFANEVIYQVPNCKGGYQLAVRLDERFWAVEKASSVTKAKEDPKKVESVAEKKDDTSDERVVITGADDSQEPSAEDKVQEKPSIAPTEPKQVIEKSSSKKTKAEVAQGPAKSPVYEKEKKDKRSSRLKIKKAYIELDEEDEPRHRGRARERKRAFYGCDFLGEGPVGSGSSRHDGQLLPSPTWDEEVRSIPTSARPNMIGTWHFSSLFFVFSFHLPINTFTSVLVIPLLATVFADMPVARETTPAAGFEARRSSDIPFPAVTPSTPSRSRSSPVYKLNSDEDEVQFLSSRPVNPSPAVKKIRDLGPQLCRACSKNTALKREASTLRSNNTMIINANVSPETKIIKIEGKNPALGSRDIVLDIKVVEFNDERQTQSPPTPQQQIKVSGSCSSRLSDKDVPLRGRVSLERSSSSMRVETRLHTDASETLHVQSFVENPNTSSNEFARATRASAFPDHTDDGLMTLAFVPTSFQFFGKLPAELRAVIWALATHEPRVVEVHRCQGGSDVYADSAPPSLLHACAESRKVAIEKYFENYMSIREGSFVHELDYIYLGCSRRSDCISKGLCPSNCKRSLGAMLARDATGRAVYEVTSQVSPFPSISILFNSRGIEELLLVDSKHSKPDGESTISNFKEIITPFHWQGARSLLQCWKDEIGKGAKLWRIPTSLKRIVRVEYIPDSDV</sequence>
<feature type="compositionally biased region" description="Basic and acidic residues" evidence="1">
    <location>
        <begin position="170"/>
        <end position="192"/>
    </location>
</feature>
<gene>
    <name evidence="3" type="ORF">VTL71DRAFT_1886</name>
</gene>
<keyword evidence="4" id="KW-1185">Reference proteome</keyword>
<feature type="region of interest" description="Disordered" evidence="1">
    <location>
        <begin position="170"/>
        <end position="254"/>
    </location>
</feature>
<evidence type="ECO:0000313" key="4">
    <source>
        <dbReference type="Proteomes" id="UP001595075"/>
    </source>
</evidence>
<dbReference type="PANTHER" id="PTHR35910:SF6">
    <property type="entry name" value="2EXR DOMAIN-CONTAINING PROTEIN"/>
    <property type="match status" value="1"/>
</dbReference>
<dbReference type="EMBL" id="JAZHXI010000010">
    <property type="protein sequence ID" value="KAL2067461.1"/>
    <property type="molecule type" value="Genomic_DNA"/>
</dbReference>
<feature type="compositionally biased region" description="Polar residues" evidence="1">
    <location>
        <begin position="514"/>
        <end position="523"/>
    </location>
</feature>
<feature type="region of interest" description="Disordered" evidence="1">
    <location>
        <begin position="1"/>
        <end position="24"/>
    </location>
</feature>
<organism evidence="3 4">
    <name type="scientific">Oculimacula yallundae</name>
    <dbReference type="NCBI Taxonomy" id="86028"/>
    <lineage>
        <taxon>Eukaryota</taxon>
        <taxon>Fungi</taxon>
        <taxon>Dikarya</taxon>
        <taxon>Ascomycota</taxon>
        <taxon>Pezizomycotina</taxon>
        <taxon>Leotiomycetes</taxon>
        <taxon>Helotiales</taxon>
        <taxon>Ploettnerulaceae</taxon>
        <taxon>Oculimacula</taxon>
    </lineage>
</organism>
<feature type="region of interest" description="Disordered" evidence="1">
    <location>
        <begin position="501"/>
        <end position="527"/>
    </location>
</feature>
<dbReference type="InterPro" id="IPR045518">
    <property type="entry name" value="2EXR"/>
</dbReference>
<comment type="caution">
    <text evidence="3">The sequence shown here is derived from an EMBL/GenBank/DDBJ whole genome shotgun (WGS) entry which is preliminary data.</text>
</comment>
<evidence type="ECO:0000259" key="2">
    <source>
        <dbReference type="Pfam" id="PF20150"/>
    </source>
</evidence>
<feature type="region of interest" description="Disordered" evidence="1">
    <location>
        <begin position="39"/>
        <end position="66"/>
    </location>
</feature>
<feature type="domain" description="2EXR" evidence="2">
    <location>
        <begin position="601"/>
        <end position="666"/>
    </location>
</feature>
<protein>
    <recommendedName>
        <fullName evidence="2">2EXR domain-containing protein</fullName>
    </recommendedName>
</protein>
<proteinExistence type="predicted"/>